<evidence type="ECO:0000313" key="5">
    <source>
        <dbReference type="Proteomes" id="UP001050975"/>
    </source>
</evidence>
<dbReference type="Gene3D" id="3.40.366.10">
    <property type="entry name" value="Malonyl-Coenzyme A Acyl Carrier Protein, domain 2"/>
    <property type="match status" value="1"/>
</dbReference>
<dbReference type="Pfam" id="PF22621">
    <property type="entry name" value="CurL-like_PKS_C"/>
    <property type="match status" value="1"/>
</dbReference>
<dbReference type="InterPro" id="IPR016035">
    <property type="entry name" value="Acyl_Trfase/lysoPLipase"/>
</dbReference>
<organism evidence="4 5">
    <name type="scientific">Microseira wollei NIES-4236</name>
    <dbReference type="NCBI Taxonomy" id="2530354"/>
    <lineage>
        <taxon>Bacteria</taxon>
        <taxon>Bacillati</taxon>
        <taxon>Cyanobacteriota</taxon>
        <taxon>Cyanophyceae</taxon>
        <taxon>Oscillatoriophycideae</taxon>
        <taxon>Aerosakkonematales</taxon>
        <taxon>Aerosakkonemataceae</taxon>
        <taxon>Microseira</taxon>
    </lineage>
</organism>
<dbReference type="GO" id="GO:0006633">
    <property type="term" value="P:fatty acid biosynthetic process"/>
    <property type="evidence" value="ECO:0007669"/>
    <property type="project" value="TreeGrafter"/>
</dbReference>
<evidence type="ECO:0000313" key="4">
    <source>
        <dbReference type="EMBL" id="GET43763.1"/>
    </source>
</evidence>
<accession>A0AAV3XM70</accession>
<evidence type="ECO:0000259" key="3">
    <source>
        <dbReference type="PROSITE" id="PS52004"/>
    </source>
</evidence>
<name>A0AAV3XM70_9CYAN</name>
<dbReference type="InterPro" id="IPR001227">
    <property type="entry name" value="Ac_transferase_dom_sf"/>
</dbReference>
<dbReference type="InterPro" id="IPR016039">
    <property type="entry name" value="Thiolase-like"/>
</dbReference>
<dbReference type="AlphaFoldDB" id="A0AAV3XM70"/>
<dbReference type="Proteomes" id="UP001050975">
    <property type="component" value="Unassembled WGS sequence"/>
</dbReference>
<dbReference type="Gene3D" id="3.40.47.10">
    <property type="match status" value="1"/>
</dbReference>
<dbReference type="CDD" id="cd00833">
    <property type="entry name" value="PKS"/>
    <property type="match status" value="1"/>
</dbReference>
<dbReference type="InterPro" id="IPR020841">
    <property type="entry name" value="PKS_Beta-ketoAc_synthase_dom"/>
</dbReference>
<keyword evidence="1" id="KW-0596">Phosphopantetheine</keyword>
<dbReference type="PROSITE" id="PS52004">
    <property type="entry name" value="KS3_2"/>
    <property type="match status" value="1"/>
</dbReference>
<evidence type="ECO:0000256" key="2">
    <source>
        <dbReference type="ARBA" id="ARBA00022553"/>
    </source>
</evidence>
<keyword evidence="2" id="KW-0597">Phosphoprotein</keyword>
<comment type="caution">
    <text evidence="4">The sequence shown here is derived from an EMBL/GenBank/DDBJ whole genome shotgun (WGS) entry which is preliminary data.</text>
</comment>
<dbReference type="GO" id="GO:0071770">
    <property type="term" value="P:DIM/DIP cell wall layer assembly"/>
    <property type="evidence" value="ECO:0007669"/>
    <property type="project" value="TreeGrafter"/>
</dbReference>
<dbReference type="GO" id="GO:0004312">
    <property type="term" value="F:fatty acid synthase activity"/>
    <property type="evidence" value="ECO:0007669"/>
    <property type="project" value="TreeGrafter"/>
</dbReference>
<dbReference type="EMBL" id="BLAY01000250">
    <property type="protein sequence ID" value="GET43763.1"/>
    <property type="molecule type" value="Genomic_DNA"/>
</dbReference>
<dbReference type="PANTHER" id="PTHR43775">
    <property type="entry name" value="FATTY ACID SYNTHASE"/>
    <property type="match status" value="1"/>
</dbReference>
<dbReference type="SUPFAM" id="SSF52151">
    <property type="entry name" value="FabD/lysophospholipase-like"/>
    <property type="match status" value="1"/>
</dbReference>
<evidence type="ECO:0000256" key="1">
    <source>
        <dbReference type="ARBA" id="ARBA00022450"/>
    </source>
</evidence>
<keyword evidence="5" id="KW-1185">Reference proteome</keyword>
<dbReference type="GO" id="GO:0005737">
    <property type="term" value="C:cytoplasm"/>
    <property type="evidence" value="ECO:0007669"/>
    <property type="project" value="TreeGrafter"/>
</dbReference>
<dbReference type="GO" id="GO:0005886">
    <property type="term" value="C:plasma membrane"/>
    <property type="evidence" value="ECO:0007669"/>
    <property type="project" value="TreeGrafter"/>
</dbReference>
<gene>
    <name evidence="4" type="ORF">MiSe_85880</name>
</gene>
<dbReference type="SMART" id="SM00825">
    <property type="entry name" value="PKS_KS"/>
    <property type="match status" value="1"/>
</dbReference>
<feature type="domain" description="Ketosynthase family 3 (KS3)" evidence="3">
    <location>
        <begin position="1"/>
        <end position="161"/>
    </location>
</feature>
<proteinExistence type="predicted"/>
<dbReference type="PANTHER" id="PTHR43775:SF37">
    <property type="entry name" value="SI:DKEY-61P9.11"/>
    <property type="match status" value="1"/>
</dbReference>
<dbReference type="RefSeq" id="WP_226592895.1">
    <property type="nucleotide sequence ID" value="NZ_BLAY01000250.1"/>
</dbReference>
<reference evidence="4" key="1">
    <citation type="submission" date="2019-10" db="EMBL/GenBank/DDBJ databases">
        <title>Draft genome sequece of Microseira wollei NIES-4236.</title>
        <authorList>
            <person name="Yamaguchi H."/>
            <person name="Suzuki S."/>
            <person name="Kawachi M."/>
        </authorList>
    </citation>
    <scope>NUCLEOTIDE SEQUENCE</scope>
    <source>
        <strain evidence="4">NIES-4236</strain>
    </source>
</reference>
<dbReference type="InterPro" id="IPR014031">
    <property type="entry name" value="Ketoacyl_synth_C"/>
</dbReference>
<protein>
    <submittedName>
        <fullName evidence="4">Beta-ketoacyl synthase</fullName>
    </submittedName>
</protein>
<dbReference type="SUPFAM" id="SSF53901">
    <property type="entry name" value="Thiolase-like"/>
    <property type="match status" value="1"/>
</dbReference>
<dbReference type="InterPro" id="IPR050091">
    <property type="entry name" value="PKS_NRPS_Biosynth_Enz"/>
</dbReference>
<dbReference type="Gene3D" id="3.30.70.3290">
    <property type="match status" value="1"/>
</dbReference>
<dbReference type="Pfam" id="PF02801">
    <property type="entry name" value="Ketoacyl-synt_C"/>
    <property type="match status" value="1"/>
</dbReference>
<sequence>MVNQDGRTSGLTVPNGPSQQAVVRRALENAGVEPAQVSYIEAHGTGTSLGDPIEVAALGVVFGKDRAQSDPLIIGSVKTNIGHLEAAAGIAGLIKVVLQLQHEEIAPHLHFKQPNPYINWDEFPLVVSTSAKPWLSGAKRRVAGVSSFGFSGTNAHIVLEEATISAQMPAKAARPWHLLTISAKTEAALKQLSERYQNYLKANPTLAIEDICFTANTGRSHFRHRLSVVANSSAQACEKLTTLIAGEKPTGVFQGQVLGNSQPKIAFLFTGQGSQYIGMDRQLYETQPTFLDTHRPKSAVILRS</sequence>